<gene>
    <name evidence="3" type="ORF">D6201_03245</name>
</gene>
<keyword evidence="4" id="KW-1185">Reference proteome</keyword>
<dbReference type="Pfam" id="PF18912">
    <property type="entry name" value="DZR_2"/>
    <property type="match status" value="1"/>
</dbReference>
<comment type="similarity">
    <text evidence="1">Belongs to the ComF/GntX family.</text>
</comment>
<dbReference type="OrthoDB" id="9779910at2"/>
<dbReference type="CDD" id="cd06223">
    <property type="entry name" value="PRTases_typeI"/>
    <property type="match status" value="1"/>
</dbReference>
<protein>
    <submittedName>
        <fullName evidence="3">ComF family protein</fullName>
    </submittedName>
</protein>
<evidence type="ECO:0000313" key="4">
    <source>
        <dbReference type="Proteomes" id="UP000285232"/>
    </source>
</evidence>
<dbReference type="Gene3D" id="3.40.50.2020">
    <property type="match status" value="1"/>
</dbReference>
<dbReference type="InterPro" id="IPR051910">
    <property type="entry name" value="ComF/GntX_DNA_util-trans"/>
</dbReference>
<dbReference type="InterPro" id="IPR000836">
    <property type="entry name" value="PRTase_dom"/>
</dbReference>
<accession>A0A419RRW7</accession>
<organism evidence="3 4">
    <name type="scientific">Aurantiacibacter aquimixticola</name>
    <dbReference type="NCBI Taxonomy" id="1958945"/>
    <lineage>
        <taxon>Bacteria</taxon>
        <taxon>Pseudomonadati</taxon>
        <taxon>Pseudomonadota</taxon>
        <taxon>Alphaproteobacteria</taxon>
        <taxon>Sphingomonadales</taxon>
        <taxon>Erythrobacteraceae</taxon>
        <taxon>Aurantiacibacter</taxon>
    </lineage>
</organism>
<dbReference type="InterPro" id="IPR044005">
    <property type="entry name" value="DZR_2"/>
</dbReference>
<dbReference type="Proteomes" id="UP000285232">
    <property type="component" value="Unassembled WGS sequence"/>
</dbReference>
<dbReference type="SUPFAM" id="SSF53271">
    <property type="entry name" value="PRTase-like"/>
    <property type="match status" value="1"/>
</dbReference>
<dbReference type="PANTHER" id="PTHR47505">
    <property type="entry name" value="DNA UTILIZATION PROTEIN YHGH"/>
    <property type="match status" value="1"/>
</dbReference>
<dbReference type="RefSeq" id="WP_120047456.1">
    <property type="nucleotide sequence ID" value="NZ_RAHX01000001.1"/>
</dbReference>
<dbReference type="InterPro" id="IPR029057">
    <property type="entry name" value="PRTase-like"/>
</dbReference>
<comment type="caution">
    <text evidence="3">The sequence shown here is derived from an EMBL/GenBank/DDBJ whole genome shotgun (WGS) entry which is preliminary data.</text>
</comment>
<proteinExistence type="inferred from homology"/>
<evidence type="ECO:0000313" key="3">
    <source>
        <dbReference type="EMBL" id="RJY08504.1"/>
    </source>
</evidence>
<name>A0A419RRW7_9SPHN</name>
<dbReference type="EMBL" id="RAHX01000001">
    <property type="protein sequence ID" value="RJY08504.1"/>
    <property type="molecule type" value="Genomic_DNA"/>
</dbReference>
<dbReference type="AlphaFoldDB" id="A0A419RRW7"/>
<reference evidence="3 4" key="1">
    <citation type="journal article" date="2017" name="Int. J. Syst. Evol. Microbiol.">
        <title>Erythrobacter aquimixticola sp. nov., isolated from the junction between the ocean and a freshwater spring.</title>
        <authorList>
            <person name="Park S."/>
            <person name="Jung Y.T."/>
            <person name="Choi S.J."/>
            <person name="Yoon J.H."/>
        </authorList>
    </citation>
    <scope>NUCLEOTIDE SEQUENCE [LARGE SCALE GENOMIC DNA]</scope>
    <source>
        <strain evidence="3 4">JSSK-14</strain>
    </source>
</reference>
<evidence type="ECO:0000256" key="1">
    <source>
        <dbReference type="ARBA" id="ARBA00008007"/>
    </source>
</evidence>
<sequence>MSTAKLISESLAPLVDAVYPPRCPICGDGLAAQNGLCAGCWGELAIPGVPACSACQRPFAADAASGLTCAPCQQARPRHDGIAAGTLYNDTARRLVLNFKHGRKIALAPMLAGLIAARLPPMDESWLAIPVPLHRTRLWKRGYNQSALLATELAKRTPANLLVDGLLRTRATPSLGGLGKRQRARTLEGAIKVNPARADAIRGAPVLLVDDVLTSGATSDACVKALKQSGASRVVIGCFSRVLDEAL</sequence>
<feature type="domain" description="Double zinc ribbon" evidence="2">
    <location>
        <begin position="14"/>
        <end position="73"/>
    </location>
</feature>
<dbReference type="PANTHER" id="PTHR47505:SF1">
    <property type="entry name" value="DNA UTILIZATION PROTEIN YHGH"/>
    <property type="match status" value="1"/>
</dbReference>
<evidence type="ECO:0000259" key="2">
    <source>
        <dbReference type="Pfam" id="PF18912"/>
    </source>
</evidence>